<dbReference type="AlphaFoldDB" id="A0AAV9GKS3"/>
<dbReference type="GO" id="GO:0003712">
    <property type="term" value="F:transcription coregulator activity"/>
    <property type="evidence" value="ECO:0007669"/>
    <property type="project" value="InterPro"/>
</dbReference>
<evidence type="ECO:0000256" key="8">
    <source>
        <dbReference type="ARBA" id="ARBA00031256"/>
    </source>
</evidence>
<name>A0AAV9GKS3_9PEZI</name>
<comment type="subcellular location">
    <subcellularLocation>
        <location evidence="1 9">Nucleus</location>
    </subcellularLocation>
</comment>
<reference evidence="11" key="2">
    <citation type="submission" date="2023-05" db="EMBL/GenBank/DDBJ databases">
        <authorList>
            <consortium name="Lawrence Berkeley National Laboratory"/>
            <person name="Steindorff A."/>
            <person name="Hensen N."/>
            <person name="Bonometti L."/>
            <person name="Westerberg I."/>
            <person name="Brannstrom I.O."/>
            <person name="Guillou S."/>
            <person name="Cros-Aarteil S."/>
            <person name="Calhoun S."/>
            <person name="Haridas S."/>
            <person name="Kuo A."/>
            <person name="Mondo S."/>
            <person name="Pangilinan J."/>
            <person name="Riley R."/>
            <person name="Labutti K."/>
            <person name="Andreopoulos B."/>
            <person name="Lipzen A."/>
            <person name="Chen C."/>
            <person name="Yanf M."/>
            <person name="Daum C."/>
            <person name="Ng V."/>
            <person name="Clum A."/>
            <person name="Ohm R."/>
            <person name="Martin F."/>
            <person name="Silar P."/>
            <person name="Natvig D."/>
            <person name="Lalanne C."/>
            <person name="Gautier V."/>
            <person name="Ament-Velasquez S.L."/>
            <person name="Kruys A."/>
            <person name="Hutchinson M.I."/>
            <person name="Powell A.J."/>
            <person name="Barry K."/>
            <person name="Miller A.N."/>
            <person name="Grigoriev I.V."/>
            <person name="Debuchy R."/>
            <person name="Gladieux P."/>
            <person name="Thoren M.H."/>
            <person name="Johannesson H."/>
        </authorList>
    </citation>
    <scope>NUCLEOTIDE SEQUENCE</scope>
    <source>
        <strain evidence="11">PSN243</strain>
    </source>
</reference>
<evidence type="ECO:0000256" key="6">
    <source>
        <dbReference type="ARBA" id="ARBA00023163"/>
    </source>
</evidence>
<keyword evidence="7 9" id="KW-0539">Nucleus</keyword>
<evidence type="ECO:0000256" key="7">
    <source>
        <dbReference type="ARBA" id="ARBA00023242"/>
    </source>
</evidence>
<comment type="function">
    <text evidence="9">Component of the Mediator complex, a coactivator involved in the regulated transcription of nearly all RNA polymerase II-dependent genes. Mediator functions as a bridge to convey information from gene-specific regulatory proteins to the basal RNA polymerase II transcription machinery. Mediator is recruited to promoters by direct interactions with regulatory proteins and serves as a scaffold for the assembly of a functional preinitiation complex with RNA polymerase II and the general transcription factors.</text>
</comment>
<keyword evidence="5 9" id="KW-0010">Activator</keyword>
<comment type="subunit">
    <text evidence="9">Component of the Mediator complex.</text>
</comment>
<keyword evidence="4 9" id="KW-0805">Transcription regulation</keyword>
<feature type="region of interest" description="Disordered" evidence="10">
    <location>
        <begin position="95"/>
        <end position="118"/>
    </location>
</feature>
<evidence type="ECO:0000313" key="12">
    <source>
        <dbReference type="Proteomes" id="UP001321760"/>
    </source>
</evidence>
<keyword evidence="12" id="KW-1185">Reference proteome</keyword>
<evidence type="ECO:0000256" key="1">
    <source>
        <dbReference type="ARBA" id="ARBA00004123"/>
    </source>
</evidence>
<dbReference type="PANTHER" id="PTHR35784">
    <property type="entry name" value="MEDIATOR OF RNA POLYMERASE II TRANSCRIPTION SUBUNIT 5"/>
    <property type="match status" value="1"/>
</dbReference>
<evidence type="ECO:0000256" key="4">
    <source>
        <dbReference type="ARBA" id="ARBA00023015"/>
    </source>
</evidence>
<dbReference type="GO" id="GO:0006357">
    <property type="term" value="P:regulation of transcription by RNA polymerase II"/>
    <property type="evidence" value="ECO:0007669"/>
    <property type="project" value="InterPro"/>
</dbReference>
<dbReference type="EMBL" id="MU865939">
    <property type="protein sequence ID" value="KAK4449138.1"/>
    <property type="molecule type" value="Genomic_DNA"/>
</dbReference>
<gene>
    <name evidence="9" type="primary">MED5</name>
    <name evidence="11" type="ORF">QBC34DRAFT_406029</name>
</gene>
<evidence type="ECO:0000256" key="2">
    <source>
        <dbReference type="ARBA" id="ARBA00008782"/>
    </source>
</evidence>
<evidence type="ECO:0000256" key="3">
    <source>
        <dbReference type="ARBA" id="ARBA00020628"/>
    </source>
</evidence>
<dbReference type="Pfam" id="PF08689">
    <property type="entry name" value="Med5"/>
    <property type="match status" value="1"/>
</dbReference>
<protein>
    <recommendedName>
        <fullName evidence="3 9">Mediator of RNA polymerase II transcription subunit 5</fullName>
    </recommendedName>
    <alternativeName>
        <fullName evidence="8 9">Mediator complex subunit 5</fullName>
    </alternativeName>
</protein>
<organism evidence="11 12">
    <name type="scientific">Podospora aff. communis PSN243</name>
    <dbReference type="NCBI Taxonomy" id="3040156"/>
    <lineage>
        <taxon>Eukaryota</taxon>
        <taxon>Fungi</taxon>
        <taxon>Dikarya</taxon>
        <taxon>Ascomycota</taxon>
        <taxon>Pezizomycotina</taxon>
        <taxon>Sordariomycetes</taxon>
        <taxon>Sordariomycetidae</taxon>
        <taxon>Sordariales</taxon>
        <taxon>Podosporaceae</taxon>
        <taxon>Podospora</taxon>
    </lineage>
</organism>
<dbReference type="Proteomes" id="UP001321760">
    <property type="component" value="Unassembled WGS sequence"/>
</dbReference>
<proteinExistence type="inferred from homology"/>
<feature type="region of interest" description="Disordered" evidence="10">
    <location>
        <begin position="776"/>
        <end position="796"/>
    </location>
</feature>
<evidence type="ECO:0000256" key="9">
    <source>
        <dbReference type="RuleBase" id="RU364142"/>
    </source>
</evidence>
<comment type="similarity">
    <text evidence="2 9">Belongs to the Mediator complex subunit 5 family.</text>
</comment>
<dbReference type="PANTHER" id="PTHR35784:SF1">
    <property type="entry name" value="MEDIATOR OF RNA POLYMERASE II TRANSCRIPTION SUBUNIT 5"/>
    <property type="match status" value="1"/>
</dbReference>
<comment type="caution">
    <text evidence="11">The sequence shown here is derived from an EMBL/GenBank/DDBJ whole genome shotgun (WGS) entry which is preliminary data.</text>
</comment>
<dbReference type="InterPro" id="IPR014801">
    <property type="entry name" value="Mediator_Med5_fun"/>
</dbReference>
<evidence type="ECO:0000313" key="11">
    <source>
        <dbReference type="EMBL" id="KAK4449138.1"/>
    </source>
</evidence>
<accession>A0AAV9GKS3</accession>
<keyword evidence="6 9" id="KW-0804">Transcription</keyword>
<dbReference type="GO" id="GO:0016592">
    <property type="term" value="C:mediator complex"/>
    <property type="evidence" value="ECO:0007669"/>
    <property type="project" value="InterPro"/>
</dbReference>
<sequence>MSASLPAAAAQWHKFLERARLRRLDQEKFEVYAPIISSKHRLPPVYVADLLLRTTKGHVDFLDPRVPQYLQVLLKLKLVDTPSVLRALYKYSSSHTHAPQRQQQAQQGKGKEKEGTRPKTRIVRWTHSYASEELIFWRLHKELQQGMGIRTAREAIQVVRLVALWMVLFTDVAAAFSQDAFGAVHDMQTKEEMAMARQAFIVLVLEVCNSPMVLRTFEKPAAKATRKTLADALAGFMPSIMGIPAEFISRLEHFRTQTLASFDPDEKKDAEVNSYMDMIGLDSFQVPQIPTENSRAGLYIYVHAALVGRPMLDDTALFTYLNNRYQGDVQTTAVQLILASFDVLANAVFRNEGPKTGHLLKSYVVNKVPLILRSLAATSSPMYPFNAELCITQALAQVDINVFPTLSGMFDMNSNSSFQDSVRQDFCFSCQLHGLLSSVATESLLGDITYQSLPDEGRYVKESLVQSCLEDSERAQKLIGELDNMNGNTGAAAQAIVEVIVSLCRNKETMTLKQLCGQLASKPLSLDILLLFNNHQKILHPLCELLDNWGGYDEDQGEYQPVYEEFGSILLLLLAFVYRYGLTPADLGIRSGDSFVGRLLSKGHLSRPLEDLTEQEKSHLGGWILGLFDSEGGGLGDELMSTCPPQDFYLLIPTLFQQIVLALGTGNVTEDLLRGGLEYLVDTLLLPSLVPAILYLSNHLWTTGPSNQQRAVIRILQLIIRPASITADASNMLSSVLNIVAKPLEHALRTYQRQEPKSQEVEPLLRALKENIPLSRRTGGADHSELESWTGAHGPNNAAATGGFPVTIRNTVQSLVQWAQNSPVNGMPPPYTHRQILAALKMLGARRLLSILLEELKNHNEGPSASIAYDVVTAIVCAPDVTSEASTSAATSSLQDAAGAFGAPEPPQRRITLREALKFEADDWKCIQKADSAMAETVVRLYRRVEAQMVPPPAPPPMLQPELAALGGDEMALGDAIAAAAAAGDQNMDAMSLDTTGLDAGADLGLGGDLGGLASATGSTGGLDLQGDDIFGGLSTTDFGADFGSWESMSMELG</sequence>
<reference evidence="11" key="1">
    <citation type="journal article" date="2023" name="Mol. Phylogenet. Evol.">
        <title>Genome-scale phylogeny and comparative genomics of the fungal order Sordariales.</title>
        <authorList>
            <person name="Hensen N."/>
            <person name="Bonometti L."/>
            <person name="Westerberg I."/>
            <person name="Brannstrom I.O."/>
            <person name="Guillou S."/>
            <person name="Cros-Aarteil S."/>
            <person name="Calhoun S."/>
            <person name="Haridas S."/>
            <person name="Kuo A."/>
            <person name="Mondo S."/>
            <person name="Pangilinan J."/>
            <person name="Riley R."/>
            <person name="LaButti K."/>
            <person name="Andreopoulos B."/>
            <person name="Lipzen A."/>
            <person name="Chen C."/>
            <person name="Yan M."/>
            <person name="Daum C."/>
            <person name="Ng V."/>
            <person name="Clum A."/>
            <person name="Steindorff A."/>
            <person name="Ohm R.A."/>
            <person name="Martin F."/>
            <person name="Silar P."/>
            <person name="Natvig D.O."/>
            <person name="Lalanne C."/>
            <person name="Gautier V."/>
            <person name="Ament-Velasquez S.L."/>
            <person name="Kruys A."/>
            <person name="Hutchinson M.I."/>
            <person name="Powell A.J."/>
            <person name="Barry K."/>
            <person name="Miller A.N."/>
            <person name="Grigoriev I.V."/>
            <person name="Debuchy R."/>
            <person name="Gladieux P."/>
            <person name="Hiltunen Thoren M."/>
            <person name="Johannesson H."/>
        </authorList>
    </citation>
    <scope>NUCLEOTIDE SEQUENCE</scope>
    <source>
        <strain evidence="11">PSN243</strain>
    </source>
</reference>
<evidence type="ECO:0000256" key="5">
    <source>
        <dbReference type="ARBA" id="ARBA00023159"/>
    </source>
</evidence>
<evidence type="ECO:0000256" key="10">
    <source>
        <dbReference type="SAM" id="MobiDB-lite"/>
    </source>
</evidence>